<keyword evidence="1" id="KW-1133">Transmembrane helix</keyword>
<keyword evidence="3" id="KW-1185">Reference proteome</keyword>
<protein>
    <submittedName>
        <fullName evidence="2">Uncharacterized protein</fullName>
    </submittedName>
</protein>
<evidence type="ECO:0000256" key="1">
    <source>
        <dbReference type="SAM" id="Phobius"/>
    </source>
</evidence>
<feature type="transmembrane region" description="Helical" evidence="1">
    <location>
        <begin position="287"/>
        <end position="311"/>
    </location>
</feature>
<evidence type="ECO:0000313" key="3">
    <source>
        <dbReference type="Proteomes" id="UP000031668"/>
    </source>
</evidence>
<proteinExistence type="predicted"/>
<comment type="caution">
    <text evidence="2">The sequence shown here is derived from an EMBL/GenBank/DDBJ whole genome shotgun (WGS) entry which is preliminary data.</text>
</comment>
<dbReference type="Proteomes" id="UP000031668">
    <property type="component" value="Unassembled WGS sequence"/>
</dbReference>
<dbReference type="EMBL" id="JWZT01001719">
    <property type="protein sequence ID" value="KII71563.1"/>
    <property type="molecule type" value="Genomic_DNA"/>
</dbReference>
<dbReference type="AlphaFoldDB" id="A0A0C2JQB5"/>
<gene>
    <name evidence="2" type="ORF">RF11_00805</name>
</gene>
<accession>A0A0C2JQB5</accession>
<sequence length="335" mass="38739">MEYDTYEFNPYSMQLEYSVLSEICHMIFIFYFVDADDKFNLSGAVVLISQFTSMDYDKMEQESVDDVNLYVDDTDSDLDLDKSIINIADSDNRTNVSNLTTYEADIFFDQSNQMDLDENFPFDVSKLNTSYMFPFKIFASNLSWDENTEKNYYILSSSDSFAIYKNISFVNYSNLIYSLEDENRSLDIFFEHLCLTIQKIDTKQVTKGYNNTKSDKYGYNSLNDFQTIQPNDFLENNSHNNDSLINATLDIIKIRTPGNGGLNPLPTKKCNSDDRKTCQRFVRWLNIYQNVFMGVLIAVFSTYAALICVIIRNALDNLAAEEVARLRQTSPIETH</sequence>
<keyword evidence="1" id="KW-0472">Membrane</keyword>
<reference evidence="2 3" key="1">
    <citation type="journal article" date="2014" name="Genome Biol. Evol.">
        <title>The genome of the myxosporean Thelohanellus kitauei shows adaptations to nutrient acquisition within its fish host.</title>
        <authorList>
            <person name="Yang Y."/>
            <person name="Xiong J."/>
            <person name="Zhou Z."/>
            <person name="Huo F."/>
            <person name="Miao W."/>
            <person name="Ran C."/>
            <person name="Liu Y."/>
            <person name="Zhang J."/>
            <person name="Feng J."/>
            <person name="Wang M."/>
            <person name="Wang M."/>
            <person name="Wang L."/>
            <person name="Yao B."/>
        </authorList>
    </citation>
    <scope>NUCLEOTIDE SEQUENCE [LARGE SCALE GENOMIC DNA]</scope>
    <source>
        <strain evidence="2">Wuqing</strain>
    </source>
</reference>
<keyword evidence="1" id="KW-0812">Transmembrane</keyword>
<organism evidence="2 3">
    <name type="scientific">Thelohanellus kitauei</name>
    <name type="common">Myxosporean</name>
    <dbReference type="NCBI Taxonomy" id="669202"/>
    <lineage>
        <taxon>Eukaryota</taxon>
        <taxon>Metazoa</taxon>
        <taxon>Cnidaria</taxon>
        <taxon>Myxozoa</taxon>
        <taxon>Myxosporea</taxon>
        <taxon>Bivalvulida</taxon>
        <taxon>Platysporina</taxon>
        <taxon>Myxobolidae</taxon>
        <taxon>Thelohanellus</taxon>
    </lineage>
</organism>
<name>A0A0C2JQB5_THEKT</name>
<evidence type="ECO:0000313" key="2">
    <source>
        <dbReference type="EMBL" id="KII71563.1"/>
    </source>
</evidence>